<evidence type="ECO:0000313" key="2">
    <source>
        <dbReference type="Proteomes" id="UP001064048"/>
    </source>
</evidence>
<protein>
    <submittedName>
        <fullName evidence="1">Uncharacterized protein</fullName>
    </submittedName>
</protein>
<dbReference type="EMBL" id="CM046108">
    <property type="protein sequence ID" value="KAI8426149.1"/>
    <property type="molecule type" value="Genomic_DNA"/>
</dbReference>
<reference evidence="1 2" key="1">
    <citation type="journal article" date="2022" name="Genome Biol. Evol.">
        <title>The Spruce Budworm Genome: Reconstructing the Evolutionary History of Antifreeze Proteins.</title>
        <authorList>
            <person name="Beliveau C."/>
            <person name="Gagne P."/>
            <person name="Picq S."/>
            <person name="Vernygora O."/>
            <person name="Keeling C.I."/>
            <person name="Pinkney K."/>
            <person name="Doucet D."/>
            <person name="Wen F."/>
            <person name="Johnston J.S."/>
            <person name="Maaroufi H."/>
            <person name="Boyle B."/>
            <person name="Laroche J."/>
            <person name="Dewar K."/>
            <person name="Juretic N."/>
            <person name="Blackburn G."/>
            <person name="Nisole A."/>
            <person name="Brunet B."/>
            <person name="Brandao M."/>
            <person name="Lumley L."/>
            <person name="Duan J."/>
            <person name="Quan G."/>
            <person name="Lucarotti C.J."/>
            <person name="Roe A.D."/>
            <person name="Sperling F.A.H."/>
            <person name="Levesque R.C."/>
            <person name="Cusson M."/>
        </authorList>
    </citation>
    <scope>NUCLEOTIDE SEQUENCE [LARGE SCALE GENOMIC DNA]</scope>
    <source>
        <strain evidence="1">Glfc:IPQL:Cfum</strain>
    </source>
</reference>
<evidence type="ECO:0000313" key="1">
    <source>
        <dbReference type="EMBL" id="KAI8426149.1"/>
    </source>
</evidence>
<organism evidence="1 2">
    <name type="scientific">Choristoneura fumiferana</name>
    <name type="common">Spruce budworm moth</name>
    <name type="synonym">Archips fumiferana</name>
    <dbReference type="NCBI Taxonomy" id="7141"/>
    <lineage>
        <taxon>Eukaryota</taxon>
        <taxon>Metazoa</taxon>
        <taxon>Ecdysozoa</taxon>
        <taxon>Arthropoda</taxon>
        <taxon>Hexapoda</taxon>
        <taxon>Insecta</taxon>
        <taxon>Pterygota</taxon>
        <taxon>Neoptera</taxon>
        <taxon>Endopterygota</taxon>
        <taxon>Lepidoptera</taxon>
        <taxon>Glossata</taxon>
        <taxon>Ditrysia</taxon>
        <taxon>Tortricoidea</taxon>
        <taxon>Tortricidae</taxon>
        <taxon>Tortricinae</taxon>
        <taxon>Choristoneura</taxon>
    </lineage>
</organism>
<proteinExistence type="predicted"/>
<name>A0ACC0JQ02_CHOFU</name>
<accession>A0ACC0JQ02</accession>
<dbReference type="Proteomes" id="UP001064048">
    <property type="component" value="Chromosome 8"/>
</dbReference>
<sequence>MYDMLSEFRVSEFDSFVDVFRLTPGDPLDTFGEMWYPVFLWSLCSSVFVHTCAGLVAFGTLRKHKYGKFFPVLLIVMGVVSPVTAGVASSAAVAFIYRAANMAMPPIHAMIWGIGQTILGAGIDRSPSQATLDSLDTARYSEDGGGDRGGSGGDVAVLEFELRKAKETIHALRANLTQFADGESALDKNAKGQFNQRSLKPHERRALNFLINEYLLLQDYKLTSITFSDENPDQVSTADGVTY</sequence>
<comment type="caution">
    <text evidence="1">The sequence shown here is derived from an EMBL/GenBank/DDBJ whole genome shotgun (WGS) entry which is preliminary data.</text>
</comment>
<keyword evidence="2" id="KW-1185">Reference proteome</keyword>
<gene>
    <name evidence="1" type="ORF">MSG28_005097</name>
</gene>